<name>A0A098G3Y9_9GAMM</name>
<evidence type="ECO:0000256" key="1">
    <source>
        <dbReference type="SAM" id="MobiDB-lite"/>
    </source>
</evidence>
<gene>
    <name evidence="2" type="ORF">LFA_1793</name>
</gene>
<protein>
    <submittedName>
        <fullName evidence="2">Uncharacterized protein</fullName>
    </submittedName>
</protein>
<proteinExistence type="predicted"/>
<feature type="compositionally biased region" description="Basic and acidic residues" evidence="1">
    <location>
        <begin position="486"/>
        <end position="501"/>
    </location>
</feature>
<organism evidence="2 3">
    <name type="scientific">Legionella fallonii LLAP-10</name>
    <dbReference type="NCBI Taxonomy" id="1212491"/>
    <lineage>
        <taxon>Bacteria</taxon>
        <taxon>Pseudomonadati</taxon>
        <taxon>Pseudomonadota</taxon>
        <taxon>Gammaproteobacteria</taxon>
        <taxon>Legionellales</taxon>
        <taxon>Legionellaceae</taxon>
        <taxon>Legionella</taxon>
    </lineage>
</organism>
<dbReference type="OrthoDB" id="5637502at2"/>
<sequence>MPSLAAREFRQRQKTYEPTDDGLNFTTWYHVLDVQRIIWKKYNQLSSKLKSETLQPFVFFDGLDQLTLEGMLSPLVTILKKSSQNYFPFIFKPELAGAHYIAGFLRKNKDQTISIILFNPTGTLPRIDYGNYAYAFRLADAESDESEFEKNVIYFEIKDKTLHYSVIDPKGVLRTNILTSQHLKDLKIELDLNKPLTTELIRDQLKPKAAQILQLTLARKETEQKIEIISSPKKIQTHEKDGGPLVSCGPLSIIFIEYIMSHPEYMEHLDKEFQLPEILDLESSHEAHVLRFLALKKNKAFDLMQFLNADTKKDFNFPNFLDEQEKSSLIEYKKLVITYRELIKKIRQEHYMLLDTIDDSFVETAGVIDESYREVTVAILDGQNDSEEAELKQNSDYPENENLIDSWDEEDFEIEDASDHSLPEEEPILAEIEQLLPAPDVVLSTKKQSDTKDIDRTQAGTIISGTDIGNIQFIDREKNKTIPKQDLSEKHGTAPSNPEEREDVKFIRSQINRFRENAKSFFSINNGMKADAIEHALELALQDEVKYGVQDVRMDQRVKDALAIHRIFGFFGCKSTTATADLEKSFEHTPRVR</sequence>
<feature type="region of interest" description="Disordered" evidence="1">
    <location>
        <begin position="481"/>
        <end position="501"/>
    </location>
</feature>
<dbReference type="HOGENOM" id="CLU_459899_0_0_6"/>
<accession>A0A098G3Y9</accession>
<dbReference type="EMBL" id="LN614827">
    <property type="protein sequence ID" value="CEG57192.1"/>
    <property type="molecule type" value="Genomic_DNA"/>
</dbReference>
<evidence type="ECO:0000313" key="3">
    <source>
        <dbReference type="Proteomes" id="UP000032430"/>
    </source>
</evidence>
<keyword evidence="3" id="KW-1185">Reference proteome</keyword>
<dbReference type="AlphaFoldDB" id="A0A098G3Y9"/>
<dbReference type="STRING" id="1212491.LFA_1793"/>
<dbReference type="KEGG" id="lfa:LFA_1793"/>
<dbReference type="Proteomes" id="UP000032430">
    <property type="component" value="Chromosome I"/>
</dbReference>
<evidence type="ECO:0000313" key="2">
    <source>
        <dbReference type="EMBL" id="CEG57192.1"/>
    </source>
</evidence>
<dbReference type="RefSeq" id="WP_045095736.1">
    <property type="nucleotide sequence ID" value="NZ_LN614827.1"/>
</dbReference>
<reference evidence="3" key="1">
    <citation type="submission" date="2014-09" db="EMBL/GenBank/DDBJ databases">
        <authorList>
            <person name="Gomez-Valero L."/>
        </authorList>
    </citation>
    <scope>NUCLEOTIDE SEQUENCE [LARGE SCALE GENOMIC DNA]</scope>
    <source>
        <strain evidence="3">ATCC700992</strain>
    </source>
</reference>